<dbReference type="InterPro" id="IPR000847">
    <property type="entry name" value="LysR_HTH_N"/>
</dbReference>
<dbReference type="Pfam" id="PF03466">
    <property type="entry name" value="LysR_substrate"/>
    <property type="match status" value="1"/>
</dbReference>
<dbReference type="RefSeq" id="WP_171837556.1">
    <property type="nucleotide sequence ID" value="NZ_CP053711.1"/>
</dbReference>
<evidence type="ECO:0000256" key="3">
    <source>
        <dbReference type="ARBA" id="ARBA00023125"/>
    </source>
</evidence>
<accession>A0A6M8HZX6</accession>
<dbReference type="EMBL" id="CP053711">
    <property type="protein sequence ID" value="QKE93631.1"/>
    <property type="molecule type" value="Genomic_DNA"/>
</dbReference>
<evidence type="ECO:0000256" key="2">
    <source>
        <dbReference type="ARBA" id="ARBA00023015"/>
    </source>
</evidence>
<dbReference type="AlphaFoldDB" id="A0A6M8HZX6"/>
<dbReference type="InterPro" id="IPR005119">
    <property type="entry name" value="LysR_subst-bd"/>
</dbReference>
<dbReference type="InterPro" id="IPR036388">
    <property type="entry name" value="WH-like_DNA-bd_sf"/>
</dbReference>
<keyword evidence="4" id="KW-0804">Transcription</keyword>
<comment type="similarity">
    <text evidence="1">Belongs to the LysR transcriptional regulatory family.</text>
</comment>
<dbReference type="PANTHER" id="PTHR30118">
    <property type="entry name" value="HTH-TYPE TRANSCRIPTIONAL REGULATOR LEUO-RELATED"/>
    <property type="match status" value="1"/>
</dbReference>
<dbReference type="InterPro" id="IPR036390">
    <property type="entry name" value="WH_DNA-bd_sf"/>
</dbReference>
<dbReference type="Gene3D" id="3.40.190.10">
    <property type="entry name" value="Periplasmic binding protein-like II"/>
    <property type="match status" value="2"/>
</dbReference>
<keyword evidence="6" id="KW-0614">Plasmid</keyword>
<feature type="domain" description="HTH lysR-type" evidence="5">
    <location>
        <begin position="6"/>
        <end position="63"/>
    </location>
</feature>
<proteinExistence type="inferred from homology"/>
<keyword evidence="7" id="KW-1185">Reference proteome</keyword>
<sequence length="309" mass="33444">MNWEGLDLNLLAVFEAVMQERNLTRAGQRLGLSQPAVSHALGRLRQQIGDELLVRGPDGMVPTARAEQLAGPVREALASLRIALATQAAHPGEMRGPFTMSVNGYTAFVLAGRLIAGLRDAAPHLKLTLLPSGTRNVLDELDAGVIDLALTRMPDGGDRFKCAAVLTDHFVTVLRREHPALQGRLTLQDLAALDHMTITSTGDNTSFLDEALEANGLQRRIALSVPFLSAAELLGQSDLIAVMPARVAAHLGAGLEVRALPCAGPPVDLWMTWHRRRDGDAEQLWVRDTIRSCLQAIGREGPFISRMGR</sequence>
<dbReference type="SUPFAM" id="SSF53850">
    <property type="entry name" value="Periplasmic binding protein-like II"/>
    <property type="match status" value="1"/>
</dbReference>
<keyword evidence="3" id="KW-0238">DNA-binding</keyword>
<organism evidence="6 7">
    <name type="scientific">Lichenicola cladoniae</name>
    <dbReference type="NCBI Taxonomy" id="1484109"/>
    <lineage>
        <taxon>Bacteria</taxon>
        <taxon>Pseudomonadati</taxon>
        <taxon>Pseudomonadota</taxon>
        <taxon>Alphaproteobacteria</taxon>
        <taxon>Acetobacterales</taxon>
        <taxon>Acetobacteraceae</taxon>
        <taxon>Lichenicola</taxon>
    </lineage>
</organism>
<evidence type="ECO:0000313" key="6">
    <source>
        <dbReference type="EMBL" id="QKE93631.1"/>
    </source>
</evidence>
<dbReference type="GO" id="GO:0003700">
    <property type="term" value="F:DNA-binding transcription factor activity"/>
    <property type="evidence" value="ECO:0007669"/>
    <property type="project" value="InterPro"/>
</dbReference>
<keyword evidence="2" id="KW-0805">Transcription regulation</keyword>
<dbReference type="PRINTS" id="PR00039">
    <property type="entry name" value="HTHLYSR"/>
</dbReference>
<dbReference type="Pfam" id="PF00126">
    <property type="entry name" value="HTH_1"/>
    <property type="match status" value="1"/>
</dbReference>
<dbReference type="GO" id="GO:0003677">
    <property type="term" value="F:DNA binding"/>
    <property type="evidence" value="ECO:0007669"/>
    <property type="project" value="UniProtKB-KW"/>
</dbReference>
<geneLocation type="plasmid" evidence="6 7">
    <name>unnamed4</name>
</geneLocation>
<dbReference type="SUPFAM" id="SSF46785">
    <property type="entry name" value="Winged helix' DNA-binding domain"/>
    <property type="match status" value="1"/>
</dbReference>
<evidence type="ECO:0000259" key="5">
    <source>
        <dbReference type="PROSITE" id="PS50931"/>
    </source>
</evidence>
<evidence type="ECO:0000256" key="1">
    <source>
        <dbReference type="ARBA" id="ARBA00009437"/>
    </source>
</evidence>
<name>A0A6M8HZX6_9PROT</name>
<gene>
    <name evidence="6" type="ORF">HN018_26075</name>
</gene>
<evidence type="ECO:0000313" key="7">
    <source>
        <dbReference type="Proteomes" id="UP000500767"/>
    </source>
</evidence>
<dbReference type="InterPro" id="IPR050389">
    <property type="entry name" value="LysR-type_TF"/>
</dbReference>
<protein>
    <submittedName>
        <fullName evidence="6">LysR family transcriptional regulator</fullName>
    </submittedName>
</protein>
<dbReference type="CDD" id="cd08417">
    <property type="entry name" value="PBP2_Nitroaromatics_like"/>
    <property type="match status" value="1"/>
</dbReference>
<dbReference type="PANTHER" id="PTHR30118:SF15">
    <property type="entry name" value="TRANSCRIPTIONAL REGULATORY PROTEIN"/>
    <property type="match status" value="1"/>
</dbReference>
<dbReference type="InterPro" id="IPR037402">
    <property type="entry name" value="YidZ_PBP2"/>
</dbReference>
<dbReference type="Gene3D" id="1.10.10.10">
    <property type="entry name" value="Winged helix-like DNA-binding domain superfamily/Winged helix DNA-binding domain"/>
    <property type="match status" value="1"/>
</dbReference>
<dbReference type="KEGG" id="lck:HN018_26075"/>
<dbReference type="Proteomes" id="UP000500767">
    <property type="component" value="Plasmid unnamed4"/>
</dbReference>
<reference evidence="6 7" key="1">
    <citation type="journal article" date="2014" name="World J. Microbiol. Biotechnol.">
        <title>Biodiversity and physiological characteristics of Antarctic and Arctic lichens-associated bacteria.</title>
        <authorList>
            <person name="Lee Y.M."/>
            <person name="Kim E.H."/>
            <person name="Lee H.K."/>
            <person name="Hong S.G."/>
        </authorList>
    </citation>
    <scope>NUCLEOTIDE SEQUENCE [LARGE SCALE GENOMIC DNA]</scope>
    <source>
        <strain evidence="6 7">PAMC 26569</strain>
        <plasmid evidence="6">unnamed4</plasmid>
    </source>
</reference>
<evidence type="ECO:0000256" key="4">
    <source>
        <dbReference type="ARBA" id="ARBA00023163"/>
    </source>
</evidence>
<dbReference type="PROSITE" id="PS50931">
    <property type="entry name" value="HTH_LYSR"/>
    <property type="match status" value="1"/>
</dbReference>